<feature type="transmembrane region" description="Helical" evidence="2">
    <location>
        <begin position="27"/>
        <end position="45"/>
    </location>
</feature>
<evidence type="ECO:0000256" key="2">
    <source>
        <dbReference type="SAM" id="Phobius"/>
    </source>
</evidence>
<keyword evidence="2" id="KW-0812">Transmembrane</keyword>
<gene>
    <name evidence="3" type="ORF">LNKW23_26660</name>
</gene>
<protein>
    <submittedName>
        <fullName evidence="3">Uncharacterized protein</fullName>
    </submittedName>
</protein>
<keyword evidence="4" id="KW-1185">Reference proteome</keyword>
<comment type="caution">
    <text evidence="3">The sequence shown here is derived from an EMBL/GenBank/DDBJ whole genome shotgun (WGS) entry which is preliminary data.</text>
</comment>
<accession>A0ABQ6LQM9</accession>
<dbReference type="EMBL" id="BSYI01000019">
    <property type="protein sequence ID" value="GMG83453.1"/>
    <property type="molecule type" value="Genomic_DNA"/>
</dbReference>
<feature type="region of interest" description="Disordered" evidence="1">
    <location>
        <begin position="64"/>
        <end position="97"/>
    </location>
</feature>
<dbReference type="RefSeq" id="WP_285672247.1">
    <property type="nucleotide sequence ID" value="NZ_BSYI01000019.1"/>
</dbReference>
<proteinExistence type="predicted"/>
<keyword evidence="2" id="KW-1133">Transmembrane helix</keyword>
<evidence type="ECO:0000313" key="3">
    <source>
        <dbReference type="EMBL" id="GMG83453.1"/>
    </source>
</evidence>
<reference evidence="3 4" key="1">
    <citation type="submission" date="2023-04" db="EMBL/GenBank/DDBJ databases">
        <title>Marinoamorphus aggregata gen. nov., sp. Nov., isolate from tissue of brittle star Ophioplocus japonicus.</title>
        <authorList>
            <person name="Kawano K."/>
            <person name="Sawayama S."/>
            <person name="Nakagawa S."/>
        </authorList>
    </citation>
    <scope>NUCLEOTIDE SEQUENCE [LARGE SCALE GENOMIC DNA]</scope>
    <source>
        <strain evidence="3 4">NKW23</strain>
    </source>
</reference>
<name>A0ABQ6LQM9_9RHOB</name>
<sequence>MAFPVSSSSACLLRFLACDQGSVTLDWVALTGGLSLLSVVLLQGIPTTASETMQAAMSAAAPAAWSAGGGGSDGHRGARHRRPDRAGAAGGQWSDAADRRFAEAGADLFRRD</sequence>
<evidence type="ECO:0000256" key="1">
    <source>
        <dbReference type="SAM" id="MobiDB-lite"/>
    </source>
</evidence>
<evidence type="ECO:0000313" key="4">
    <source>
        <dbReference type="Proteomes" id="UP001239909"/>
    </source>
</evidence>
<keyword evidence="2" id="KW-0472">Membrane</keyword>
<dbReference type="Proteomes" id="UP001239909">
    <property type="component" value="Unassembled WGS sequence"/>
</dbReference>
<organism evidence="3 4">
    <name type="scientific">Paralimibaculum aggregatum</name>
    <dbReference type="NCBI Taxonomy" id="3036245"/>
    <lineage>
        <taxon>Bacteria</taxon>
        <taxon>Pseudomonadati</taxon>
        <taxon>Pseudomonadota</taxon>
        <taxon>Alphaproteobacteria</taxon>
        <taxon>Rhodobacterales</taxon>
        <taxon>Paracoccaceae</taxon>
        <taxon>Paralimibaculum</taxon>
    </lineage>
</organism>